<keyword evidence="3" id="KW-1185">Reference proteome</keyword>
<dbReference type="OrthoDB" id="9204719at2"/>
<dbReference type="PANTHER" id="PTHR10953:SF102">
    <property type="entry name" value="ADENYLYLTRANSFERASE AND SULFURTRANSFERASE MOCS3"/>
    <property type="match status" value="1"/>
</dbReference>
<dbReference type="PANTHER" id="PTHR10953">
    <property type="entry name" value="UBIQUITIN-ACTIVATING ENZYME E1"/>
    <property type="match status" value="1"/>
</dbReference>
<evidence type="ECO:0000259" key="1">
    <source>
        <dbReference type="Pfam" id="PF00899"/>
    </source>
</evidence>
<name>A0A2T0PPD8_9ACTN</name>
<organism evidence="2 3">
    <name type="scientific">Allonocardiopsis opalescens</name>
    <dbReference type="NCBI Taxonomy" id="1144618"/>
    <lineage>
        <taxon>Bacteria</taxon>
        <taxon>Bacillati</taxon>
        <taxon>Actinomycetota</taxon>
        <taxon>Actinomycetes</taxon>
        <taxon>Streptosporangiales</taxon>
        <taxon>Allonocardiopsis</taxon>
    </lineage>
</organism>
<dbReference type="GO" id="GO:0016779">
    <property type="term" value="F:nucleotidyltransferase activity"/>
    <property type="evidence" value="ECO:0007669"/>
    <property type="project" value="UniProtKB-KW"/>
</dbReference>
<dbReference type="InterPro" id="IPR035985">
    <property type="entry name" value="Ubiquitin-activating_enz"/>
</dbReference>
<dbReference type="Gene3D" id="3.40.50.720">
    <property type="entry name" value="NAD(P)-binding Rossmann-like Domain"/>
    <property type="match status" value="1"/>
</dbReference>
<evidence type="ECO:0000313" key="3">
    <source>
        <dbReference type="Proteomes" id="UP000237846"/>
    </source>
</evidence>
<accession>A0A2T0PPD8</accession>
<feature type="domain" description="THIF-type NAD/FAD binding fold" evidence="1">
    <location>
        <begin position="118"/>
        <end position="355"/>
    </location>
</feature>
<proteinExistence type="predicted"/>
<dbReference type="AlphaFoldDB" id="A0A2T0PPD8"/>
<dbReference type="GO" id="GO:0008641">
    <property type="term" value="F:ubiquitin-like modifier activating enzyme activity"/>
    <property type="evidence" value="ECO:0007669"/>
    <property type="project" value="InterPro"/>
</dbReference>
<protein>
    <submittedName>
        <fullName evidence="2">Molybdopterin/thiamine biosynthesis adenylyltransferase</fullName>
    </submittedName>
</protein>
<keyword evidence="2" id="KW-0548">Nucleotidyltransferase</keyword>
<dbReference type="RefSeq" id="WP_106253811.1">
    <property type="nucleotide sequence ID" value="NZ_PVZC01000017.1"/>
</dbReference>
<evidence type="ECO:0000313" key="2">
    <source>
        <dbReference type="EMBL" id="PRX90747.1"/>
    </source>
</evidence>
<sequence>MRVALKECLWEPFGDDLIVVSDPREAVIVADPRGRIAAYLEELSEGPKSVAELRGALADRGVRLSEAEVRSALRGLDTLGLVEPACRRFGVPETDERHAAGLAFFGAFTGLDRPRTHFVQRLRDAHVLVLGAGGIGSSIIQCLAGLGVGHFTIVDHDQVEPGDFAHQFLYRRADIGRSKAERAAEWVRDHDPAIEVRAVDRWISSPEDLLDLVGDADVLTGGLDGRPDAHFWLNEAAVRAGLPLVAGRMDHSRLSYYSVDPGRSACLNCAASEDLDPVEHDSAWIATRLAGDLQPADGLIAPLAQHIGSLIACEALRYLTGFESPRAAGSYVHVDLRAGLVPEWAPFPRDPGCPVCAMAPERPAPPPDPR</sequence>
<dbReference type="GO" id="GO:0005737">
    <property type="term" value="C:cytoplasm"/>
    <property type="evidence" value="ECO:0007669"/>
    <property type="project" value="TreeGrafter"/>
</dbReference>
<reference evidence="2 3" key="1">
    <citation type="submission" date="2018-03" db="EMBL/GenBank/DDBJ databases">
        <title>Genomic Encyclopedia of Archaeal and Bacterial Type Strains, Phase II (KMG-II): from individual species to whole genera.</title>
        <authorList>
            <person name="Goeker M."/>
        </authorList>
    </citation>
    <scope>NUCLEOTIDE SEQUENCE [LARGE SCALE GENOMIC DNA]</scope>
    <source>
        <strain evidence="2 3">DSM 45601</strain>
    </source>
</reference>
<dbReference type="InterPro" id="IPR000594">
    <property type="entry name" value="ThiF_NAD_FAD-bd"/>
</dbReference>
<keyword evidence="2" id="KW-0808">Transferase</keyword>
<dbReference type="Pfam" id="PF00899">
    <property type="entry name" value="ThiF"/>
    <property type="match status" value="1"/>
</dbReference>
<dbReference type="Proteomes" id="UP000237846">
    <property type="component" value="Unassembled WGS sequence"/>
</dbReference>
<comment type="caution">
    <text evidence="2">The sequence shown here is derived from an EMBL/GenBank/DDBJ whole genome shotgun (WGS) entry which is preliminary data.</text>
</comment>
<dbReference type="SUPFAM" id="SSF69572">
    <property type="entry name" value="Activating enzymes of the ubiquitin-like proteins"/>
    <property type="match status" value="1"/>
</dbReference>
<dbReference type="GO" id="GO:0004792">
    <property type="term" value="F:thiosulfate-cyanide sulfurtransferase activity"/>
    <property type="evidence" value="ECO:0007669"/>
    <property type="project" value="TreeGrafter"/>
</dbReference>
<gene>
    <name evidence="2" type="ORF">CLV72_1175</name>
</gene>
<dbReference type="EMBL" id="PVZC01000017">
    <property type="protein sequence ID" value="PRX90747.1"/>
    <property type="molecule type" value="Genomic_DNA"/>
</dbReference>
<dbReference type="InterPro" id="IPR045886">
    <property type="entry name" value="ThiF/MoeB/HesA"/>
</dbReference>